<dbReference type="Pfam" id="PF14257">
    <property type="entry name" value="DUF4349"/>
    <property type="match status" value="1"/>
</dbReference>
<evidence type="ECO:0000313" key="6">
    <source>
        <dbReference type="EMBL" id="SDP48057.1"/>
    </source>
</evidence>
<keyword evidence="3" id="KW-0812">Transmembrane</keyword>
<feature type="signal peptide" evidence="4">
    <location>
        <begin position="1"/>
        <end position="26"/>
    </location>
</feature>
<evidence type="ECO:0000259" key="5">
    <source>
        <dbReference type="Pfam" id="PF14257"/>
    </source>
</evidence>
<evidence type="ECO:0000256" key="4">
    <source>
        <dbReference type="SAM" id="SignalP"/>
    </source>
</evidence>
<feature type="transmembrane region" description="Helical" evidence="3">
    <location>
        <begin position="238"/>
        <end position="263"/>
    </location>
</feature>
<gene>
    <name evidence="6" type="ORF">SAMN05660199_04014</name>
</gene>
<protein>
    <recommendedName>
        <fullName evidence="5">DUF4349 domain-containing protein</fullName>
    </recommendedName>
</protein>
<name>A0A1H0T1V1_9ACTN</name>
<dbReference type="STRING" id="1052260.SAMN05660199_04014"/>
<dbReference type="AlphaFoldDB" id="A0A1H0T1V1"/>
<evidence type="ECO:0000256" key="3">
    <source>
        <dbReference type="SAM" id="Phobius"/>
    </source>
</evidence>
<keyword evidence="4" id="KW-0732">Signal</keyword>
<keyword evidence="1" id="KW-0175">Coiled coil</keyword>
<feature type="compositionally biased region" description="Basic and acidic residues" evidence="2">
    <location>
        <begin position="88"/>
        <end position="97"/>
    </location>
</feature>
<proteinExistence type="predicted"/>
<evidence type="ECO:0000256" key="2">
    <source>
        <dbReference type="SAM" id="MobiDB-lite"/>
    </source>
</evidence>
<sequence>MKRSPCVLTTTLAAALAAVLVGGCSASEGTSSDAGAVAVAEPGVQSVAPGEPTTERQVVTTASTSLVVEDAADSAQRVSELAEGTGGRVDERSEQRLPDGGGTADLVLRVPATELTGLLDDLGELGDVQDVSVSRDDVTSTAVDLDARISALRTSAARLEALMAGATTTEALLAAEQALADRQQELESLQSQRTALADQVDLSTLGVHLAEDAASPDAGPGGFLGGLDQGWQALLSTLGAAVVVLGVLLPWLVVAALVAVVAVPLVRRARRRRVAAPPPEPTGA</sequence>
<dbReference type="PROSITE" id="PS51257">
    <property type="entry name" value="PROKAR_LIPOPROTEIN"/>
    <property type="match status" value="1"/>
</dbReference>
<dbReference type="RefSeq" id="WP_091248909.1">
    <property type="nucleotide sequence ID" value="NZ_FNIR01000014.1"/>
</dbReference>
<organism evidence="6 7">
    <name type="scientific">Klenkia soli</name>
    <dbReference type="NCBI Taxonomy" id="1052260"/>
    <lineage>
        <taxon>Bacteria</taxon>
        <taxon>Bacillati</taxon>
        <taxon>Actinomycetota</taxon>
        <taxon>Actinomycetes</taxon>
        <taxon>Geodermatophilales</taxon>
        <taxon>Geodermatophilaceae</taxon>
        <taxon>Klenkia</taxon>
    </lineage>
</organism>
<feature type="chain" id="PRO_5011724882" description="DUF4349 domain-containing protein" evidence="4">
    <location>
        <begin position="27"/>
        <end position="284"/>
    </location>
</feature>
<dbReference type="OrthoDB" id="186919at2"/>
<feature type="region of interest" description="Disordered" evidence="2">
    <location>
        <begin position="75"/>
        <end position="103"/>
    </location>
</feature>
<feature type="coiled-coil region" evidence="1">
    <location>
        <begin position="172"/>
        <end position="199"/>
    </location>
</feature>
<dbReference type="InterPro" id="IPR025645">
    <property type="entry name" value="DUF4349"/>
</dbReference>
<feature type="domain" description="DUF4349" evidence="5">
    <location>
        <begin position="56"/>
        <end position="261"/>
    </location>
</feature>
<reference evidence="7" key="1">
    <citation type="submission" date="2016-10" db="EMBL/GenBank/DDBJ databases">
        <authorList>
            <person name="Varghese N."/>
            <person name="Submissions S."/>
        </authorList>
    </citation>
    <scope>NUCLEOTIDE SEQUENCE [LARGE SCALE GENOMIC DNA]</scope>
    <source>
        <strain evidence="7">DSM 45843</strain>
    </source>
</reference>
<keyword evidence="3" id="KW-0472">Membrane</keyword>
<accession>A0A1H0T1V1</accession>
<keyword evidence="3" id="KW-1133">Transmembrane helix</keyword>
<dbReference type="EMBL" id="FNIR01000014">
    <property type="protein sequence ID" value="SDP48057.1"/>
    <property type="molecule type" value="Genomic_DNA"/>
</dbReference>
<keyword evidence="7" id="KW-1185">Reference proteome</keyword>
<dbReference type="Proteomes" id="UP000199088">
    <property type="component" value="Unassembled WGS sequence"/>
</dbReference>
<evidence type="ECO:0000256" key="1">
    <source>
        <dbReference type="SAM" id="Coils"/>
    </source>
</evidence>
<evidence type="ECO:0000313" key="7">
    <source>
        <dbReference type="Proteomes" id="UP000199088"/>
    </source>
</evidence>